<dbReference type="SUPFAM" id="SSF48452">
    <property type="entry name" value="TPR-like"/>
    <property type="match status" value="1"/>
</dbReference>
<feature type="repeat" description="PPR" evidence="3">
    <location>
        <begin position="220"/>
        <end position="254"/>
    </location>
</feature>
<dbReference type="Pfam" id="PF20431">
    <property type="entry name" value="E_motif"/>
    <property type="match status" value="1"/>
</dbReference>
<dbReference type="AlphaFoldDB" id="A0A5K1FWK0"/>
<dbReference type="InterPro" id="IPR046848">
    <property type="entry name" value="E_motif"/>
</dbReference>
<dbReference type="EMBL" id="LR721786">
    <property type="protein sequence ID" value="VVW68314.1"/>
    <property type="molecule type" value="Genomic_DNA"/>
</dbReference>
<feature type="repeat" description="PPR" evidence="3">
    <location>
        <begin position="290"/>
        <end position="320"/>
    </location>
</feature>
<accession>A0A5K1FWK0</accession>
<dbReference type="GO" id="GO:0008270">
    <property type="term" value="F:zinc ion binding"/>
    <property type="evidence" value="ECO:0007669"/>
    <property type="project" value="InterPro"/>
</dbReference>
<feature type="domain" description="DYW" evidence="4">
    <location>
        <begin position="971"/>
        <end position="1061"/>
    </location>
</feature>
<dbReference type="Pfam" id="PF01535">
    <property type="entry name" value="PPR"/>
    <property type="match status" value="4"/>
</dbReference>
<dbReference type="Pfam" id="PF14432">
    <property type="entry name" value="DYW_deaminase"/>
    <property type="match status" value="1"/>
</dbReference>
<name>A0A5K1FWK0_9MAGN</name>
<comment type="similarity">
    <text evidence="2">Belongs to the PPR family. PCMP-E subfamily.</text>
</comment>
<dbReference type="FunFam" id="1.25.40.10:FF:000205">
    <property type="entry name" value="Pentatricopeptide repeat-containing protein, mitochondrial"/>
    <property type="match status" value="1"/>
</dbReference>
<organism evidence="5">
    <name type="scientific">Nymphaea colorata</name>
    <name type="common">pocket water lily</name>
    <dbReference type="NCBI Taxonomy" id="210225"/>
    <lineage>
        <taxon>Eukaryota</taxon>
        <taxon>Viridiplantae</taxon>
        <taxon>Streptophyta</taxon>
        <taxon>Embryophyta</taxon>
        <taxon>Tracheophyta</taxon>
        <taxon>Spermatophyta</taxon>
        <taxon>Magnoliopsida</taxon>
        <taxon>Nymphaeales</taxon>
        <taxon>Nymphaeaceae</taxon>
        <taxon>Nymphaea</taxon>
    </lineage>
</organism>
<evidence type="ECO:0000256" key="1">
    <source>
        <dbReference type="ARBA" id="ARBA00022737"/>
    </source>
</evidence>
<dbReference type="InterPro" id="IPR046960">
    <property type="entry name" value="PPR_At4g14850-like_plant"/>
</dbReference>
<dbReference type="InterPro" id="IPR002885">
    <property type="entry name" value="PPR_rpt"/>
</dbReference>
<dbReference type="Gramene" id="NC8G0214720.1">
    <property type="protein sequence ID" value="NC8G0214720.1:cds"/>
    <property type="gene ID" value="NC8G0214720"/>
</dbReference>
<keyword evidence="1" id="KW-0677">Repeat</keyword>
<proteinExistence type="inferred from homology"/>
<dbReference type="NCBIfam" id="TIGR00756">
    <property type="entry name" value="PPR"/>
    <property type="match status" value="8"/>
</dbReference>
<dbReference type="InterPro" id="IPR011990">
    <property type="entry name" value="TPR-like_helical_dom_sf"/>
</dbReference>
<feature type="repeat" description="PPR" evidence="3">
    <location>
        <begin position="655"/>
        <end position="689"/>
    </location>
</feature>
<dbReference type="FunFam" id="1.25.40.10:FF:000366">
    <property type="entry name" value="Pentatricopeptide (PPR) repeat-containing protein"/>
    <property type="match status" value="1"/>
</dbReference>
<feature type="repeat" description="PPR" evidence="3">
    <location>
        <begin position="756"/>
        <end position="790"/>
    </location>
</feature>
<reference evidence="5" key="1">
    <citation type="submission" date="2019-09" db="EMBL/GenBank/DDBJ databases">
        <authorList>
            <person name="Zhang L."/>
        </authorList>
    </citation>
    <scope>NUCLEOTIDE SEQUENCE</scope>
</reference>
<feature type="repeat" description="PPR" evidence="3">
    <location>
        <begin position="422"/>
        <end position="456"/>
    </location>
</feature>
<gene>
    <name evidence="5" type="ORF">NYM_LOCUS25396</name>
</gene>
<feature type="repeat" description="PPR" evidence="3">
    <location>
        <begin position="523"/>
        <end position="557"/>
    </location>
</feature>
<feature type="repeat" description="PPR" evidence="3">
    <location>
        <begin position="492"/>
        <end position="522"/>
    </location>
</feature>
<dbReference type="GO" id="GO:0009451">
    <property type="term" value="P:RNA modification"/>
    <property type="evidence" value="ECO:0007669"/>
    <property type="project" value="InterPro"/>
</dbReference>
<dbReference type="GO" id="GO:0003723">
    <property type="term" value="F:RNA binding"/>
    <property type="evidence" value="ECO:0007669"/>
    <property type="project" value="InterPro"/>
</dbReference>
<dbReference type="InterPro" id="IPR032867">
    <property type="entry name" value="DYW_dom"/>
</dbReference>
<evidence type="ECO:0000313" key="5">
    <source>
        <dbReference type="EMBL" id="VVW68314.1"/>
    </source>
</evidence>
<sequence>MASWTLHPSTINLNFLQDPLLLSNPNLPLHLFPSKPKHQYHHKQKINHGTYLKALQSPPNLRLLSTTATAWVKLLQENALPGEKLRCNIAQQTQFSVSDGKCCSVFNEGQMLAEMPQQSVASWNAMIIGHAKMNRHRDVLKLFVQMINTGLAPDEFSFPSALKACISVVDFFMFRQMHGLAVKSGVNPHPVVGSALVDGYAKIGWVDDAILAFVEIDEKDVVSWNAALGTFVQADLWEGAWEAFHEMLKAGIAPDHFTCATLLKACAALRCLWKGRQVHAMVITSGHASDVFVANSLIDMYGKFGDLDDSMLVFETMSTKDQVSWNTLISTYSNLGHPDEALQLFFRMQQAGFRTDRFNLGSILTACISLSDARIGRALHCFLMRRLLDSDVVLGSALIDLYAKSGRVNDARIVFNKLELKNLVSWNSMIAGFVQDGRVKEALDLYHEMILQDMEPDQHTYTVLLTLCGDEGHEHQGKQIHAHILRTIAKINLVLESALVDFYVKCGRLDDARKMFDRMDERNAYSWNALITGYEQQDQPDESLNLMHQMQQAGIKPDRFSLASILSASSSLLDLDRGKQIHGYVVRNNHMEEGTICCNLIDMHSKCGNLDCAYKVYSSTAQKDVFLQNVMLSAFIGYDRIEAARNLFDQMEEKTTVSWNTMITGYNRHGCEDETFKLYKRMREENSGLDGSTLVIMLDACANTAVLRQGKQLHACIIKSGNDQMIMINSAGVNMYAKCGDIESACKMFIMMPEKNIITWNTMIAGYAKHGCSKHVMHLFNQMQQEGVKPNDITFLSVMTACSHTGLIEDGLRIFISMLEDFELIPRIEHYNCMVDLLARAGYLDHAYDIIKAMPIKADVFSWGALLGACRLHNNIALGKLAAQNLFEMDSRNPANYVLLSNIYAAAEMWEEAKEIRRRMKSKCINKSPGVSWTEIDNKIHVFQAGDEQHPLSKEIYSLLIFLNSKMKTVGYAPDTNFVLQDVDDAEDYLLHHSERLAVALGLIRLPQSSTIRVFKNLRICGDCHTAMKLISTITNREIIIRDVNRFHHFRDGICSCGDYW</sequence>
<evidence type="ECO:0000259" key="4">
    <source>
        <dbReference type="Pfam" id="PF14432"/>
    </source>
</evidence>
<dbReference type="PANTHER" id="PTHR47926:SF425">
    <property type="entry name" value="REPEAT (TPR)-LIKE SUPERFAMILY PROTEIN, PUTATIVE-RELATED"/>
    <property type="match status" value="1"/>
</dbReference>
<dbReference type="Pfam" id="PF13041">
    <property type="entry name" value="PPR_2"/>
    <property type="match status" value="6"/>
</dbReference>
<dbReference type="FunFam" id="1.25.40.10:FF:000144">
    <property type="entry name" value="Pentatricopeptide repeat-containing protein, mitochondrial"/>
    <property type="match status" value="1"/>
</dbReference>
<dbReference type="FunFam" id="1.25.40.10:FF:000682">
    <property type="entry name" value="Pentatricopeptide repeat-containing protein At3g16610"/>
    <property type="match status" value="1"/>
</dbReference>
<feature type="repeat" description="PPR" evidence="3">
    <location>
        <begin position="321"/>
        <end position="355"/>
    </location>
</feature>
<dbReference type="GO" id="GO:0005739">
    <property type="term" value="C:mitochondrion"/>
    <property type="evidence" value="ECO:0007669"/>
    <property type="project" value="UniProtKB-ARBA"/>
</dbReference>
<evidence type="ECO:0000256" key="2">
    <source>
        <dbReference type="ARBA" id="ARBA00061659"/>
    </source>
</evidence>
<evidence type="ECO:0000256" key="3">
    <source>
        <dbReference type="PROSITE-ProRule" id="PRU00708"/>
    </source>
</evidence>
<dbReference type="PROSITE" id="PS51375">
    <property type="entry name" value="PPR"/>
    <property type="match status" value="9"/>
</dbReference>
<dbReference type="FunFam" id="1.25.40.10:FF:000436">
    <property type="entry name" value="Pentatricopeptide repeat-containing protein At5g39350 family"/>
    <property type="match status" value="1"/>
</dbReference>
<feature type="repeat" description="PPR" evidence="3">
    <location>
        <begin position="119"/>
        <end position="153"/>
    </location>
</feature>
<protein>
    <recommendedName>
        <fullName evidence="4">DYW domain-containing protein</fullName>
    </recommendedName>
</protein>
<dbReference type="PANTHER" id="PTHR47926">
    <property type="entry name" value="PENTATRICOPEPTIDE REPEAT-CONTAINING PROTEIN"/>
    <property type="match status" value="1"/>
</dbReference>
<dbReference type="Gene3D" id="1.25.40.10">
    <property type="entry name" value="Tetratricopeptide repeat domain"/>
    <property type="match status" value="7"/>
</dbReference>